<comment type="caution">
    <text evidence="1">The sequence shown here is derived from an EMBL/GenBank/DDBJ whole genome shotgun (WGS) entry which is preliminary data.</text>
</comment>
<evidence type="ECO:0000313" key="2">
    <source>
        <dbReference type="Proteomes" id="UP001177023"/>
    </source>
</evidence>
<keyword evidence="2" id="KW-1185">Reference proteome</keyword>
<protein>
    <submittedName>
        <fullName evidence="1">Uncharacterized protein</fullName>
    </submittedName>
</protein>
<proteinExistence type="predicted"/>
<dbReference type="AlphaFoldDB" id="A0AA36DGD9"/>
<dbReference type="Proteomes" id="UP001177023">
    <property type="component" value="Unassembled WGS sequence"/>
</dbReference>
<accession>A0AA36DGD9</accession>
<feature type="non-terminal residue" evidence="1">
    <location>
        <position position="1"/>
    </location>
</feature>
<evidence type="ECO:0000313" key="1">
    <source>
        <dbReference type="EMBL" id="CAJ0586046.1"/>
    </source>
</evidence>
<reference evidence="1" key="1">
    <citation type="submission" date="2023-06" db="EMBL/GenBank/DDBJ databases">
        <authorList>
            <person name="Delattre M."/>
        </authorList>
    </citation>
    <scope>NUCLEOTIDE SEQUENCE</scope>
    <source>
        <strain evidence="1">AF72</strain>
    </source>
</reference>
<organism evidence="1 2">
    <name type="scientific">Mesorhabditis spiculigera</name>
    <dbReference type="NCBI Taxonomy" id="96644"/>
    <lineage>
        <taxon>Eukaryota</taxon>
        <taxon>Metazoa</taxon>
        <taxon>Ecdysozoa</taxon>
        <taxon>Nematoda</taxon>
        <taxon>Chromadorea</taxon>
        <taxon>Rhabditida</taxon>
        <taxon>Rhabditina</taxon>
        <taxon>Rhabditomorpha</taxon>
        <taxon>Rhabditoidea</taxon>
        <taxon>Rhabditidae</taxon>
        <taxon>Mesorhabditinae</taxon>
        <taxon>Mesorhabditis</taxon>
    </lineage>
</organism>
<gene>
    <name evidence="1" type="ORF">MSPICULIGERA_LOCUS24054</name>
</gene>
<dbReference type="EMBL" id="CATQJA010002707">
    <property type="protein sequence ID" value="CAJ0586046.1"/>
    <property type="molecule type" value="Genomic_DNA"/>
</dbReference>
<name>A0AA36DGD9_9BILA</name>
<sequence length="334" mass="39033">MTPFPFDQLSDTQQTVVHHHLSFSQKWHLRRVAKIFTRRPAHHFLMVTRFRDVLVTAAKPKYTTRSSDIMVVNRDPASNSSLYIQIGNSGGPMQFKHKDHVEHQKSTAEQFVTLLRAERQLYRQPSKVWLTFGANGNEWEKSQTPAHYQLIFEEVGQFFRRLILNQQVAHIPEIWLGMRLKGDKHWQTASDALMAIIEAALVTNRPAPGADRLLDICFRFNRELNAEVCHSPLELLEHDDVFQPDYRLPAALQELLRLNTRVVDEVFIYRHTQLCPGQPRHGAGRRYDRIQVLVAQNHRLQAGWTIEGQKKWWCDNSGEWHSIWSSRQSITAWY</sequence>